<evidence type="ECO:0000256" key="2">
    <source>
        <dbReference type="ARBA" id="ARBA00022448"/>
    </source>
</evidence>
<keyword evidence="2" id="KW-0813">Transport</keyword>
<feature type="region of interest" description="Disordered" evidence="4">
    <location>
        <begin position="27"/>
        <end position="49"/>
    </location>
</feature>
<organism evidence="7 8">
    <name type="scientific">Oceanobacillus bengalensis</name>
    <dbReference type="NCBI Taxonomy" id="1435466"/>
    <lineage>
        <taxon>Bacteria</taxon>
        <taxon>Bacillati</taxon>
        <taxon>Bacillota</taxon>
        <taxon>Bacilli</taxon>
        <taxon>Bacillales</taxon>
        <taxon>Bacillaceae</taxon>
        <taxon>Oceanobacillus</taxon>
    </lineage>
</organism>
<dbReference type="PANTHER" id="PTHR30290:SF9">
    <property type="entry name" value="OLIGOPEPTIDE-BINDING PROTEIN APPA"/>
    <property type="match status" value="1"/>
</dbReference>
<dbReference type="InterPro" id="IPR030678">
    <property type="entry name" value="Peptide/Ni-bd"/>
</dbReference>
<evidence type="ECO:0000259" key="6">
    <source>
        <dbReference type="Pfam" id="PF00496"/>
    </source>
</evidence>
<dbReference type="SUPFAM" id="SSF53850">
    <property type="entry name" value="Periplasmic binding protein-like II"/>
    <property type="match status" value="1"/>
</dbReference>
<evidence type="ECO:0000313" key="8">
    <source>
        <dbReference type="Proteomes" id="UP000281813"/>
    </source>
</evidence>
<sequence>MKVFVRLFMFAILIVFLAACSGADETDNTSDSGAANTGETDANIEQGQSDGTIKIAMSTEVDNLDPYLSAATDTQSMMDNVFDGLLDTNEAGELVPAIAEDYQISDDGLTYTFQLKEGILFHDGSDLTAEDVVYSYTKLGGLNGDEPLSSQFAIIDTIEATSDYEVVITLKENNSAFLAANIRPIVPADYEEQSTKPIGAGPFKFESYQVGQTLTLVKNEDYYDREKVPQIEEVQFVVMPDAESTILAMQAGDIDIYPGIGTQGLLQLEDNVNTVQGPQNMVQLMALNHDVEPLNDVNVRKAINLAIDKDMIIDMVADGQGTKLGSNFSPAMEFYYEEGLEDYYKPNVDEAKALLAEAGYADGFDLELTVPSDYQFHVDTAQVIVEQLSQVGINVEIKLIEFSSWLETVYQDAQYEATVISFTGKLDPYEVLKRYISDYDSNFVNYENTAYDALMEEAALATDETAMAEKYKAAQRLLTEDAVSVFIMDPDRTTAMQEGLEGFKMYPIQKFNLEDVKFTE</sequence>
<dbReference type="GO" id="GO:0015833">
    <property type="term" value="P:peptide transport"/>
    <property type="evidence" value="ECO:0007669"/>
    <property type="project" value="TreeGrafter"/>
</dbReference>
<dbReference type="Proteomes" id="UP000281813">
    <property type="component" value="Unassembled WGS sequence"/>
</dbReference>
<dbReference type="PANTHER" id="PTHR30290">
    <property type="entry name" value="PERIPLASMIC BINDING COMPONENT OF ABC TRANSPORTER"/>
    <property type="match status" value="1"/>
</dbReference>
<dbReference type="InterPro" id="IPR000914">
    <property type="entry name" value="SBP_5_dom"/>
</dbReference>
<evidence type="ECO:0000256" key="3">
    <source>
        <dbReference type="ARBA" id="ARBA00022729"/>
    </source>
</evidence>
<dbReference type="EMBL" id="RBZO01000018">
    <property type="protein sequence ID" value="RKQ14796.1"/>
    <property type="molecule type" value="Genomic_DNA"/>
</dbReference>
<dbReference type="PROSITE" id="PS51257">
    <property type="entry name" value="PROKAR_LIPOPROTEIN"/>
    <property type="match status" value="1"/>
</dbReference>
<feature type="domain" description="Solute-binding protein family 5" evidence="6">
    <location>
        <begin position="93"/>
        <end position="440"/>
    </location>
</feature>
<accession>A0A494YYL3</accession>
<keyword evidence="8" id="KW-1185">Reference proteome</keyword>
<dbReference type="RefSeq" id="WP_121132157.1">
    <property type="nucleotide sequence ID" value="NZ_JBHUFK010000003.1"/>
</dbReference>
<dbReference type="GO" id="GO:0042597">
    <property type="term" value="C:periplasmic space"/>
    <property type="evidence" value="ECO:0007669"/>
    <property type="project" value="UniProtKB-ARBA"/>
</dbReference>
<keyword evidence="3 5" id="KW-0732">Signal</keyword>
<name>A0A494YYL3_9BACI</name>
<dbReference type="Pfam" id="PF00496">
    <property type="entry name" value="SBP_bac_5"/>
    <property type="match status" value="1"/>
</dbReference>
<dbReference type="OrthoDB" id="9796817at2"/>
<comment type="caution">
    <text evidence="7">The sequence shown here is derived from an EMBL/GenBank/DDBJ whole genome shotgun (WGS) entry which is preliminary data.</text>
</comment>
<feature type="compositionally biased region" description="Polar residues" evidence="4">
    <location>
        <begin position="29"/>
        <end position="49"/>
    </location>
</feature>
<dbReference type="AlphaFoldDB" id="A0A494YYL3"/>
<dbReference type="InterPro" id="IPR039424">
    <property type="entry name" value="SBP_5"/>
</dbReference>
<dbReference type="GO" id="GO:1904680">
    <property type="term" value="F:peptide transmembrane transporter activity"/>
    <property type="evidence" value="ECO:0007669"/>
    <property type="project" value="TreeGrafter"/>
</dbReference>
<dbReference type="GO" id="GO:0043190">
    <property type="term" value="C:ATP-binding cassette (ABC) transporter complex"/>
    <property type="evidence" value="ECO:0007669"/>
    <property type="project" value="InterPro"/>
</dbReference>
<dbReference type="PIRSF" id="PIRSF002741">
    <property type="entry name" value="MppA"/>
    <property type="match status" value="1"/>
</dbReference>
<evidence type="ECO:0000256" key="5">
    <source>
        <dbReference type="SAM" id="SignalP"/>
    </source>
</evidence>
<dbReference type="Gene3D" id="3.90.76.10">
    <property type="entry name" value="Dipeptide-binding Protein, Domain 1"/>
    <property type="match status" value="1"/>
</dbReference>
<proteinExistence type="inferred from homology"/>
<evidence type="ECO:0000256" key="4">
    <source>
        <dbReference type="SAM" id="MobiDB-lite"/>
    </source>
</evidence>
<gene>
    <name evidence="7" type="ORF">D8M05_12185</name>
</gene>
<dbReference type="Gene3D" id="3.10.105.10">
    <property type="entry name" value="Dipeptide-binding Protein, Domain 3"/>
    <property type="match status" value="1"/>
</dbReference>
<evidence type="ECO:0000256" key="1">
    <source>
        <dbReference type="ARBA" id="ARBA00005695"/>
    </source>
</evidence>
<reference evidence="7 8" key="1">
    <citation type="journal article" date="2015" name="Antonie Van Leeuwenhoek">
        <title>Oceanobacillus bengalensis sp. nov., a bacterium isolated from seawater of the Bay of Bengal.</title>
        <authorList>
            <person name="Yongchang O."/>
            <person name="Xiang W."/>
            <person name="Wang G."/>
        </authorList>
    </citation>
    <scope>NUCLEOTIDE SEQUENCE [LARGE SCALE GENOMIC DNA]</scope>
    <source>
        <strain evidence="7 8">MCCC 1K00260</strain>
    </source>
</reference>
<comment type="similarity">
    <text evidence="1">Belongs to the bacterial solute-binding protein 5 family.</text>
</comment>
<protein>
    <submittedName>
        <fullName evidence="7">ABC transporter substrate-binding protein</fullName>
    </submittedName>
</protein>
<feature type="chain" id="PRO_5019862390" evidence="5">
    <location>
        <begin position="24"/>
        <end position="520"/>
    </location>
</feature>
<evidence type="ECO:0000313" key="7">
    <source>
        <dbReference type="EMBL" id="RKQ14796.1"/>
    </source>
</evidence>
<feature type="signal peptide" evidence="5">
    <location>
        <begin position="1"/>
        <end position="23"/>
    </location>
</feature>
<dbReference type="Gene3D" id="3.40.190.10">
    <property type="entry name" value="Periplasmic binding protein-like II"/>
    <property type="match status" value="1"/>
</dbReference>